<gene>
    <name evidence="12" type="primary">clcB_3</name>
    <name evidence="12" type="ORF">SDC9_37414</name>
</gene>
<sequence>MIFMSLLVGLACGLAAVVLKNTVHYTYLFITDTKWFSADSSNFLFLVYPMVGITITVLIIKYFIKDDLSHGVSKVMYAMSRKKGYIKPHHTYSSIVTSSITVAFGGSVGLEAPIVLTGSALGSNLGRIGRLNTKNTLILVGCGAAGAIAGAFKAPIAGILFVFEILMLDLTMSTAIPLLISAITSSMISYFFLGKEVQFSYDVTSSFELIKIPGFIFLGIVSAFVSLYFLKSTKWIAKKFKKFKVWKRLILGGIILGVLVFLFPPLFGEGYSALTILLKSDTNTLFNNTLFYPFRDNHWMLLIILLSIIMLKSIATSVTTSAGGVGGTFAPSLFIGGFTGFFVGRLINMSGLLVVEESNFALVGMAAVMSGVMHSPLTATFLIAEITGGYALFAPLMIASTISYIVVKPLNKYSIYAEELALEGNLMTHNKDKTALQFIDKHKLVETNFIPLLYESNLRDIVEAVQKSTRNFFPIVDKENKFLGIVIIDDFRPLMFKPEFYDVYGVKDFIRYSEHFIVDISDPLEEMVSKFRGSDRFNLVVVDNGKYVGFMSRANVYAEYRKYVSTFSEE</sequence>
<feature type="transmembrane region" description="Helical" evidence="10">
    <location>
        <begin position="327"/>
        <end position="347"/>
    </location>
</feature>
<evidence type="ECO:0000256" key="6">
    <source>
        <dbReference type="ARBA" id="ARBA00023136"/>
    </source>
</evidence>
<evidence type="ECO:0000256" key="8">
    <source>
        <dbReference type="ARBA" id="ARBA00023214"/>
    </source>
</evidence>
<evidence type="ECO:0000256" key="7">
    <source>
        <dbReference type="ARBA" id="ARBA00023173"/>
    </source>
</evidence>
<dbReference type="InterPro" id="IPR050368">
    <property type="entry name" value="ClC-type_chloride_channel"/>
</dbReference>
<keyword evidence="4 10" id="KW-1133">Transmembrane helix</keyword>
<dbReference type="GO" id="GO:0005254">
    <property type="term" value="F:chloride channel activity"/>
    <property type="evidence" value="ECO:0007669"/>
    <property type="project" value="UniProtKB-KW"/>
</dbReference>
<evidence type="ECO:0000256" key="5">
    <source>
        <dbReference type="ARBA" id="ARBA00023065"/>
    </source>
</evidence>
<dbReference type="Gene3D" id="3.10.580.10">
    <property type="entry name" value="CBS-domain"/>
    <property type="match status" value="1"/>
</dbReference>
<evidence type="ECO:0000259" key="11">
    <source>
        <dbReference type="PROSITE" id="PS51371"/>
    </source>
</evidence>
<dbReference type="GO" id="GO:0034707">
    <property type="term" value="C:chloride channel complex"/>
    <property type="evidence" value="ECO:0007669"/>
    <property type="project" value="UniProtKB-KW"/>
</dbReference>
<feature type="transmembrane region" description="Helical" evidence="10">
    <location>
        <begin position="175"/>
        <end position="192"/>
    </location>
</feature>
<evidence type="ECO:0000256" key="4">
    <source>
        <dbReference type="ARBA" id="ARBA00022989"/>
    </source>
</evidence>
<evidence type="ECO:0000313" key="12">
    <source>
        <dbReference type="EMBL" id="MPL91346.1"/>
    </source>
</evidence>
<dbReference type="AlphaFoldDB" id="A0A644VJ54"/>
<evidence type="ECO:0000256" key="10">
    <source>
        <dbReference type="SAM" id="Phobius"/>
    </source>
</evidence>
<feature type="transmembrane region" description="Helical" evidence="10">
    <location>
        <begin position="390"/>
        <end position="407"/>
    </location>
</feature>
<evidence type="ECO:0000256" key="1">
    <source>
        <dbReference type="ARBA" id="ARBA00004141"/>
    </source>
</evidence>
<evidence type="ECO:0000256" key="9">
    <source>
        <dbReference type="ARBA" id="ARBA00023303"/>
    </source>
</evidence>
<feature type="transmembrane region" description="Helical" evidence="10">
    <location>
        <begin position="298"/>
        <end position="315"/>
    </location>
</feature>
<name>A0A644VJ54_9ZZZZ</name>
<feature type="transmembrane region" description="Helical" evidence="10">
    <location>
        <begin position="136"/>
        <end position="163"/>
    </location>
</feature>
<dbReference type="PANTHER" id="PTHR43427">
    <property type="entry name" value="CHLORIDE CHANNEL PROTEIN CLC-E"/>
    <property type="match status" value="1"/>
</dbReference>
<dbReference type="PROSITE" id="PS51371">
    <property type="entry name" value="CBS"/>
    <property type="match status" value="1"/>
</dbReference>
<proteinExistence type="predicted"/>
<dbReference type="InterPro" id="IPR046342">
    <property type="entry name" value="CBS_dom_sf"/>
</dbReference>
<feature type="transmembrane region" description="Helical" evidence="10">
    <location>
        <begin position="359"/>
        <end position="383"/>
    </location>
</feature>
<dbReference type="PRINTS" id="PR00762">
    <property type="entry name" value="CLCHANNEL"/>
</dbReference>
<keyword evidence="2" id="KW-0813">Transport</keyword>
<dbReference type="Pfam" id="PF00654">
    <property type="entry name" value="Voltage_CLC"/>
    <property type="match status" value="1"/>
</dbReference>
<comment type="subcellular location">
    <subcellularLocation>
        <location evidence="1">Membrane</location>
        <topology evidence="1">Multi-pass membrane protein</topology>
    </subcellularLocation>
</comment>
<keyword evidence="7" id="KW-0869">Chloride channel</keyword>
<comment type="caution">
    <text evidence="12">The sequence shown here is derived from an EMBL/GenBank/DDBJ whole genome shotgun (WGS) entry which is preliminary data.</text>
</comment>
<protein>
    <submittedName>
        <fullName evidence="12">Voltage-gated ClC-type chloride channel ClcB</fullName>
    </submittedName>
</protein>
<dbReference type="Gene3D" id="1.10.3080.10">
    <property type="entry name" value="Clc chloride channel"/>
    <property type="match status" value="1"/>
</dbReference>
<dbReference type="InterPro" id="IPR000644">
    <property type="entry name" value="CBS_dom"/>
</dbReference>
<accession>A0A644VJ54</accession>
<keyword evidence="6 10" id="KW-0472">Membrane</keyword>
<organism evidence="12">
    <name type="scientific">bioreactor metagenome</name>
    <dbReference type="NCBI Taxonomy" id="1076179"/>
    <lineage>
        <taxon>unclassified sequences</taxon>
        <taxon>metagenomes</taxon>
        <taxon>ecological metagenomes</taxon>
    </lineage>
</organism>
<dbReference type="EMBL" id="VSSQ01000327">
    <property type="protein sequence ID" value="MPL91346.1"/>
    <property type="molecule type" value="Genomic_DNA"/>
</dbReference>
<keyword evidence="9" id="KW-0407">Ion channel</keyword>
<keyword evidence="5" id="KW-0406">Ion transport</keyword>
<dbReference type="InterPro" id="IPR014743">
    <property type="entry name" value="Cl-channel_core"/>
</dbReference>
<evidence type="ECO:0000256" key="3">
    <source>
        <dbReference type="ARBA" id="ARBA00022692"/>
    </source>
</evidence>
<feature type="transmembrane region" description="Helical" evidence="10">
    <location>
        <begin position="43"/>
        <end position="64"/>
    </location>
</feature>
<dbReference type="CDD" id="cd00400">
    <property type="entry name" value="Voltage_gated_ClC"/>
    <property type="match status" value="1"/>
</dbReference>
<dbReference type="SUPFAM" id="SSF54631">
    <property type="entry name" value="CBS-domain pair"/>
    <property type="match status" value="1"/>
</dbReference>
<dbReference type="PANTHER" id="PTHR43427:SF6">
    <property type="entry name" value="CHLORIDE CHANNEL PROTEIN CLC-E"/>
    <property type="match status" value="1"/>
</dbReference>
<evidence type="ECO:0000256" key="2">
    <source>
        <dbReference type="ARBA" id="ARBA00022448"/>
    </source>
</evidence>
<feature type="domain" description="CBS" evidence="11">
    <location>
        <begin position="445"/>
        <end position="503"/>
    </location>
</feature>
<keyword evidence="8" id="KW-0868">Chloride</keyword>
<feature type="transmembrane region" description="Helical" evidence="10">
    <location>
        <begin position="250"/>
        <end position="278"/>
    </location>
</feature>
<feature type="transmembrane region" description="Helical" evidence="10">
    <location>
        <begin position="212"/>
        <end position="230"/>
    </location>
</feature>
<dbReference type="SUPFAM" id="SSF81340">
    <property type="entry name" value="Clc chloride channel"/>
    <property type="match status" value="1"/>
</dbReference>
<dbReference type="InterPro" id="IPR001807">
    <property type="entry name" value="ClC"/>
</dbReference>
<keyword evidence="3 10" id="KW-0812">Transmembrane</keyword>
<reference evidence="12" key="1">
    <citation type="submission" date="2019-08" db="EMBL/GenBank/DDBJ databases">
        <authorList>
            <person name="Kucharzyk K."/>
            <person name="Murdoch R.W."/>
            <person name="Higgins S."/>
            <person name="Loffler F."/>
        </authorList>
    </citation>
    <scope>NUCLEOTIDE SEQUENCE</scope>
</reference>